<evidence type="ECO:0000313" key="3">
    <source>
        <dbReference type="Proteomes" id="UP000199452"/>
    </source>
</evidence>
<dbReference type="EMBL" id="FMYP01000048">
    <property type="protein sequence ID" value="SDC74287.1"/>
    <property type="molecule type" value="Genomic_DNA"/>
</dbReference>
<evidence type="ECO:0000256" key="1">
    <source>
        <dbReference type="SAM" id="SignalP"/>
    </source>
</evidence>
<gene>
    <name evidence="2" type="ORF">SAMN05216323_10484</name>
</gene>
<accession>A0A1G6P4C4</accession>
<feature type="chain" id="PRO_5011494732" evidence="1">
    <location>
        <begin position="27"/>
        <end position="537"/>
    </location>
</feature>
<evidence type="ECO:0000313" key="2">
    <source>
        <dbReference type="EMBL" id="SDC74287.1"/>
    </source>
</evidence>
<sequence length="537" mass="61188">MGLIIVKKAILATAILAAISLSNGVAQEVPVYLGNKEVYLFIEELASVGMVDVNSAVKPWSRKQIATFLVTAQEQRNDLTTRQQKMLDLYLKDFGKELHSDKNFDRRFDAFYYKDTLFAITINPVMGAQFFRNSNGNIYHRWVGAETYGYIGNGWGFYSSLRDNHESERISEDSYLTQRMGANYKATGKGGDYSEMRGGITYSWKWGSVMVGKDHYSLGTAYNGTNILSGRTPSFPILKLRIKPVKWAELNYMHGWLVSEIIDSTKTTVYPGGKREVFHPKYISANMITITPFKRLSFSFGNSIIYSDQAPSPAYLAPLFFYKSVDHTLNGTKSNDIGQNSQMFMDISSHQIKHLHLYATLFIDEISLERMRDPNRQSNYISFKSGGRLSGWPIKNVTITAEYMRTNPQVFKHYEPTTTFESNKYNLGNYLTDNADEIFTSVEIRPYRGLKLWGSYTKSRKGPDTSDDADRIGIPFMKTVVWKKEEITLGAMYQVYVDSYIFVELCKSSITDISGIYTPTYFKGDQNTISFGMNYGF</sequence>
<protein>
    <submittedName>
        <fullName evidence="2">Capsule assembly protein Wzi</fullName>
    </submittedName>
</protein>
<organism evidence="2 3">
    <name type="scientific">Williamwhitmania taraxaci</name>
    <dbReference type="NCBI Taxonomy" id="1640674"/>
    <lineage>
        <taxon>Bacteria</taxon>
        <taxon>Pseudomonadati</taxon>
        <taxon>Bacteroidota</taxon>
        <taxon>Bacteroidia</taxon>
        <taxon>Bacteroidales</taxon>
        <taxon>Williamwhitmaniaceae</taxon>
        <taxon>Williamwhitmania</taxon>
    </lineage>
</organism>
<dbReference type="OrthoDB" id="9815228at2"/>
<feature type="signal peptide" evidence="1">
    <location>
        <begin position="1"/>
        <end position="26"/>
    </location>
</feature>
<dbReference type="Proteomes" id="UP000199452">
    <property type="component" value="Unassembled WGS sequence"/>
</dbReference>
<keyword evidence="3" id="KW-1185">Reference proteome</keyword>
<dbReference type="Gene3D" id="2.40.160.130">
    <property type="entry name" value="Capsule assembly protein Wzi"/>
    <property type="match status" value="1"/>
</dbReference>
<name>A0A1G6P4C4_9BACT</name>
<dbReference type="AlphaFoldDB" id="A0A1G6P4C4"/>
<reference evidence="2 3" key="1">
    <citation type="submission" date="2016-09" db="EMBL/GenBank/DDBJ databases">
        <authorList>
            <person name="Capua I."/>
            <person name="De Benedictis P."/>
            <person name="Joannis T."/>
            <person name="Lombin L.H."/>
            <person name="Cattoli G."/>
        </authorList>
    </citation>
    <scope>NUCLEOTIDE SEQUENCE [LARGE SCALE GENOMIC DNA]</scope>
    <source>
        <strain evidence="2 3">A7P-90m</strain>
    </source>
</reference>
<dbReference type="STRING" id="1640674.SAMN05216323_10484"/>
<proteinExistence type="predicted"/>
<dbReference type="RefSeq" id="WP_092439388.1">
    <property type="nucleotide sequence ID" value="NZ_FMYP01000048.1"/>
</dbReference>
<dbReference type="InterPro" id="IPR038636">
    <property type="entry name" value="Wzi_sf"/>
</dbReference>
<keyword evidence="1" id="KW-0732">Signal</keyword>